<dbReference type="PANTHER" id="PTHR44259">
    <property type="entry name" value="OS07G0183000 PROTEIN-RELATED"/>
    <property type="match status" value="1"/>
</dbReference>
<name>A0A6P6VWU1_COFAR</name>
<reference evidence="2" key="1">
    <citation type="journal article" date="2025" name="Foods">
        <title>Unveiling the Microbial Signatures of Arabica Coffee Cherries: Insights into Ripeness Specific Diversity, Functional Traits, and Implications for Quality and Safety.</title>
        <authorList>
            <consortium name="RefSeq"/>
            <person name="Tenea G.N."/>
            <person name="Cifuentes V."/>
            <person name="Reyes P."/>
            <person name="Cevallos-Vallejos M."/>
        </authorList>
    </citation>
    <scope>NUCLEOTIDE SEQUENCE [LARGE SCALE GENOMIC DNA]</scope>
</reference>
<dbReference type="Pfam" id="PF03478">
    <property type="entry name" value="Beta-prop_KIB1-4"/>
    <property type="match status" value="1"/>
</dbReference>
<dbReference type="RefSeq" id="XP_027114543.1">
    <property type="nucleotide sequence ID" value="XM_027258742.2"/>
</dbReference>
<dbReference type="InterPro" id="IPR050942">
    <property type="entry name" value="F-box_BR-signaling"/>
</dbReference>
<organism evidence="2 3">
    <name type="scientific">Coffea arabica</name>
    <name type="common">Arabian coffee</name>
    <dbReference type="NCBI Taxonomy" id="13443"/>
    <lineage>
        <taxon>Eukaryota</taxon>
        <taxon>Viridiplantae</taxon>
        <taxon>Streptophyta</taxon>
        <taxon>Embryophyta</taxon>
        <taxon>Tracheophyta</taxon>
        <taxon>Spermatophyta</taxon>
        <taxon>Magnoliopsida</taxon>
        <taxon>eudicotyledons</taxon>
        <taxon>Gunneridae</taxon>
        <taxon>Pentapetalae</taxon>
        <taxon>asterids</taxon>
        <taxon>lamiids</taxon>
        <taxon>Gentianales</taxon>
        <taxon>Rubiaceae</taxon>
        <taxon>Ixoroideae</taxon>
        <taxon>Gardenieae complex</taxon>
        <taxon>Bertiereae - Coffeeae clade</taxon>
        <taxon>Coffeeae</taxon>
        <taxon>Coffea</taxon>
    </lineage>
</organism>
<protein>
    <submittedName>
        <fullName evidence="3">F-box protein At3g56470</fullName>
    </submittedName>
</protein>
<sequence length="395" mass="45283">MGGDKISERTLRYRRRSTIVVGAKKQRCIPRKKQKTEYRPWADLHEDMLRIIKSKLCLSDQVRLSAVCKSWQLSGRPLMAMAYFSKHCYSAISPDPWDDSSDRDVTFACEIYDSCGGKIHKASYNISERGWPSFFYRWPEVCASKEGWLLIVDCAHTAGTVTFCNPFSNLVLSVPRLGHQIDVATFSTIPTSSNCIIFVFYRSWGKTHLGTYRFGDKSWTKLIIAERKAAAEVLSMLYIEGVLYYVFEDGMLGCFSYSGKYCSVLTERFPKRDSKSSFVSYHLVEHREQILLATADEDANWCIFRYDESQMKWIAGISLGKWALCVSSNSFVVQAVGDQVDLADCICYFDYETHDLKVYSLKDKQLKDPQHKILTSSGTFDLKHDLTIWIEPPNI</sequence>
<evidence type="ECO:0000259" key="1">
    <source>
        <dbReference type="Pfam" id="PF03478"/>
    </source>
</evidence>
<proteinExistence type="predicted"/>
<dbReference type="AlphaFoldDB" id="A0A6P6VWU1"/>
<dbReference type="GeneID" id="113732779"/>
<keyword evidence="2" id="KW-1185">Reference proteome</keyword>
<gene>
    <name evidence="3" type="primary">LOC113732779</name>
</gene>
<reference evidence="3" key="2">
    <citation type="submission" date="2025-08" db="UniProtKB">
        <authorList>
            <consortium name="RefSeq"/>
        </authorList>
    </citation>
    <scope>IDENTIFICATION</scope>
    <source>
        <tissue evidence="3">Leaves</tissue>
    </source>
</reference>
<dbReference type="Proteomes" id="UP001652660">
    <property type="component" value="Chromosome 2e"/>
</dbReference>
<dbReference type="Gene3D" id="1.20.1280.50">
    <property type="match status" value="1"/>
</dbReference>
<dbReference type="PANTHER" id="PTHR44259:SF114">
    <property type="entry name" value="OS06G0707300 PROTEIN"/>
    <property type="match status" value="1"/>
</dbReference>
<dbReference type="InterPro" id="IPR005174">
    <property type="entry name" value="KIB1-4_b-propeller"/>
</dbReference>
<feature type="domain" description="KIB1-4 beta-propeller" evidence="1">
    <location>
        <begin position="139"/>
        <end position="360"/>
    </location>
</feature>
<evidence type="ECO:0000313" key="2">
    <source>
        <dbReference type="Proteomes" id="UP001652660"/>
    </source>
</evidence>
<evidence type="ECO:0000313" key="3">
    <source>
        <dbReference type="RefSeq" id="XP_027114543.1"/>
    </source>
</evidence>
<dbReference type="OrthoDB" id="1863935at2759"/>
<accession>A0A6P6VWU1</accession>